<name>A0A8X8AB88_POPTO</name>
<evidence type="ECO:0000256" key="1">
    <source>
        <dbReference type="SAM" id="SignalP"/>
    </source>
</evidence>
<keyword evidence="3" id="KW-1185">Reference proteome</keyword>
<accession>A0A8X8AB88</accession>
<feature type="signal peptide" evidence="1">
    <location>
        <begin position="1"/>
        <end position="24"/>
    </location>
</feature>
<organism evidence="2 3">
    <name type="scientific">Populus tomentosa</name>
    <name type="common">Chinese white poplar</name>
    <dbReference type="NCBI Taxonomy" id="118781"/>
    <lineage>
        <taxon>Eukaryota</taxon>
        <taxon>Viridiplantae</taxon>
        <taxon>Streptophyta</taxon>
        <taxon>Embryophyta</taxon>
        <taxon>Tracheophyta</taxon>
        <taxon>Spermatophyta</taxon>
        <taxon>Magnoliopsida</taxon>
        <taxon>eudicotyledons</taxon>
        <taxon>Gunneridae</taxon>
        <taxon>Pentapetalae</taxon>
        <taxon>rosids</taxon>
        <taxon>fabids</taxon>
        <taxon>Malpighiales</taxon>
        <taxon>Salicaceae</taxon>
        <taxon>Saliceae</taxon>
        <taxon>Populus</taxon>
    </lineage>
</organism>
<keyword evidence="1" id="KW-0732">Signal</keyword>
<dbReference type="AlphaFoldDB" id="A0A8X8AB88"/>
<comment type="caution">
    <text evidence="2">The sequence shown here is derived from an EMBL/GenBank/DDBJ whole genome shotgun (WGS) entry which is preliminary data.</text>
</comment>
<protein>
    <submittedName>
        <fullName evidence="2">Uncharacterized protein</fullName>
    </submittedName>
</protein>
<gene>
    <name evidence="2" type="ORF">POTOM_008034</name>
</gene>
<sequence>MIMWTIQSCLGLILLEGKLLVVCGLLPTARSGSRDTNCIARSVLQSMTSTPLLMQCYELCLCVAKMSFLFASRILLLTVSELICSLQRHHMKGPGGRGEVEVAVSGVAAVPIGKLKLSVAILGYEHYLSMFILPLGAGADFLTCTKRVLIHLIIAISGKSSKYTTLSFVKIYKGPSDRLQVEIKCGINNFRMISFNGTCNLSCG</sequence>
<proteinExistence type="predicted"/>
<evidence type="ECO:0000313" key="2">
    <source>
        <dbReference type="EMBL" id="KAG6786433.1"/>
    </source>
</evidence>
<evidence type="ECO:0000313" key="3">
    <source>
        <dbReference type="Proteomes" id="UP000886885"/>
    </source>
</evidence>
<dbReference type="EMBL" id="JAAWWB010000003">
    <property type="protein sequence ID" value="KAG6786433.1"/>
    <property type="molecule type" value="Genomic_DNA"/>
</dbReference>
<dbReference type="Proteomes" id="UP000886885">
    <property type="component" value="Chromosome 2A"/>
</dbReference>
<feature type="chain" id="PRO_5036448235" evidence="1">
    <location>
        <begin position="25"/>
        <end position="204"/>
    </location>
</feature>
<reference evidence="2" key="1">
    <citation type="journal article" date="2020" name="bioRxiv">
        <title>Hybrid origin of Populus tomentosa Carr. identified through genome sequencing and phylogenomic analysis.</title>
        <authorList>
            <person name="An X."/>
            <person name="Gao K."/>
            <person name="Chen Z."/>
            <person name="Li J."/>
            <person name="Yang X."/>
            <person name="Yang X."/>
            <person name="Zhou J."/>
            <person name="Guo T."/>
            <person name="Zhao T."/>
            <person name="Huang S."/>
            <person name="Miao D."/>
            <person name="Khan W.U."/>
            <person name="Rao P."/>
            <person name="Ye M."/>
            <person name="Lei B."/>
            <person name="Liao W."/>
            <person name="Wang J."/>
            <person name="Ji L."/>
            <person name="Li Y."/>
            <person name="Guo B."/>
            <person name="Mustafa N.S."/>
            <person name="Li S."/>
            <person name="Yun Q."/>
            <person name="Keller S.R."/>
            <person name="Mao J."/>
            <person name="Zhang R."/>
            <person name="Strauss S.H."/>
        </authorList>
    </citation>
    <scope>NUCLEOTIDE SEQUENCE</scope>
    <source>
        <strain evidence="2">GM15</strain>
        <tissue evidence="2">Leaf</tissue>
    </source>
</reference>